<name>A0A3B0S4P6_9ZZZZ</name>
<dbReference type="SUPFAM" id="SSF50789">
    <property type="entry name" value="Herpes virus serine proteinase, assemblin"/>
    <property type="match status" value="1"/>
</dbReference>
<feature type="domain" description="Prohead serine protease" evidence="4">
    <location>
        <begin position="3"/>
        <end position="137"/>
    </location>
</feature>
<evidence type="ECO:0000259" key="4">
    <source>
        <dbReference type="Pfam" id="PF04586"/>
    </source>
</evidence>
<dbReference type="InterPro" id="IPR054613">
    <property type="entry name" value="Peptidase_S78_dom"/>
</dbReference>
<organism evidence="5">
    <name type="scientific">hydrothermal vent metagenome</name>
    <dbReference type="NCBI Taxonomy" id="652676"/>
    <lineage>
        <taxon>unclassified sequences</taxon>
        <taxon>metagenomes</taxon>
        <taxon>ecological metagenomes</taxon>
    </lineage>
</organism>
<dbReference type="InterPro" id="IPR006433">
    <property type="entry name" value="Prohead_protease"/>
</dbReference>
<evidence type="ECO:0000256" key="3">
    <source>
        <dbReference type="ARBA" id="ARBA00022801"/>
    </source>
</evidence>
<evidence type="ECO:0000256" key="1">
    <source>
        <dbReference type="ARBA" id="ARBA00022612"/>
    </source>
</evidence>
<dbReference type="AlphaFoldDB" id="A0A3B0S4P6"/>
<keyword evidence="1" id="KW-1188">Viral release from host cell</keyword>
<evidence type="ECO:0000256" key="2">
    <source>
        <dbReference type="ARBA" id="ARBA00022670"/>
    </source>
</evidence>
<proteinExistence type="predicted"/>
<dbReference type="EMBL" id="UOEE01000280">
    <property type="protein sequence ID" value="VAV99827.1"/>
    <property type="molecule type" value="Genomic_DNA"/>
</dbReference>
<keyword evidence="3" id="KW-0378">Hydrolase</keyword>
<evidence type="ECO:0000313" key="5">
    <source>
        <dbReference type="EMBL" id="VAV99827.1"/>
    </source>
</evidence>
<accession>A0A3B0S4P6</accession>
<keyword evidence="2 5" id="KW-0645">Protease</keyword>
<reference evidence="5" key="1">
    <citation type="submission" date="2018-06" db="EMBL/GenBank/DDBJ databases">
        <authorList>
            <person name="Zhirakovskaya E."/>
        </authorList>
    </citation>
    <scope>NUCLEOTIDE SEQUENCE</scope>
</reference>
<sequence>MNETRNALVIEGYASLFFKRDLAGDTVLPGAFASSVAKRGAKGIRMLFQHDADEPVGVWEQVFEDENGLFVRGTLTADGPRGRTALALARRGSVDGLSIGFRTRQAVPNAKGRELTEIDLWEVSIVTFPMLPQARFHRVGDRNPAVAGPLSLTQAG</sequence>
<protein>
    <submittedName>
        <fullName evidence="5">Gene Transfer Agent prohead protease</fullName>
    </submittedName>
</protein>
<dbReference type="Pfam" id="PF04586">
    <property type="entry name" value="Peptidase_S78"/>
    <property type="match status" value="1"/>
</dbReference>
<dbReference type="GO" id="GO:0008233">
    <property type="term" value="F:peptidase activity"/>
    <property type="evidence" value="ECO:0007669"/>
    <property type="project" value="UniProtKB-KW"/>
</dbReference>
<gene>
    <name evidence="5" type="ORF">MNBD_ALPHA06-753</name>
</gene>
<dbReference type="NCBIfam" id="TIGR01543">
    <property type="entry name" value="proheadase_HK97"/>
    <property type="match status" value="1"/>
</dbReference>
<dbReference type="GO" id="GO:0006508">
    <property type="term" value="P:proteolysis"/>
    <property type="evidence" value="ECO:0007669"/>
    <property type="project" value="UniProtKB-KW"/>
</dbReference>